<gene>
    <name evidence="6" type="ORF">TH25_08480</name>
</gene>
<protein>
    <submittedName>
        <fullName evidence="6">Pirin</fullName>
    </submittedName>
</protein>
<evidence type="ECO:0000313" key="7">
    <source>
        <dbReference type="Proteomes" id="UP000252517"/>
    </source>
</evidence>
<dbReference type="EMBL" id="JPWH01000005">
    <property type="protein sequence ID" value="RCK51703.1"/>
    <property type="molecule type" value="Genomic_DNA"/>
</dbReference>
<organism evidence="6 7">
    <name type="scientific">Thalassospira profundimaris</name>
    <dbReference type="NCBI Taxonomy" id="502049"/>
    <lineage>
        <taxon>Bacteria</taxon>
        <taxon>Pseudomonadati</taxon>
        <taxon>Pseudomonadota</taxon>
        <taxon>Alphaproteobacteria</taxon>
        <taxon>Rhodospirillales</taxon>
        <taxon>Thalassospiraceae</taxon>
        <taxon>Thalassospira</taxon>
    </lineage>
</organism>
<dbReference type="InterPro" id="IPR008778">
    <property type="entry name" value="Pirin_C_dom"/>
</dbReference>
<dbReference type="PANTHER" id="PTHR13903:SF8">
    <property type="entry name" value="PIRIN"/>
    <property type="match status" value="1"/>
</dbReference>
<evidence type="ECO:0000313" key="6">
    <source>
        <dbReference type="EMBL" id="RCK51703.1"/>
    </source>
</evidence>
<accession>A0A367XDF2</accession>
<dbReference type="AlphaFoldDB" id="A0A367XDF2"/>
<sequence>MKNDDVNLRKVARTIRAMDTSDGAGVRLKRSVGSPALPMLDPFLMLDSISSDKADDYIAGFPEHPHRGFETVTYMVEGAMRHNDSIGSEGVLRSGGVQWMTAGSGIIHSETPEQEDGLLQGFQLWINLPAKDKMQRPRYQNLEAHEVAEVSPAAGVDIRLVAGSAFGKTGPVSGISTEPVFMDVKLAPNAEATLPVPEGHAALVYMFIGDGEVAGRSLPTHHLAVLKDGNAVLLKSGSEGGRLLLIAAAPIDEPIARHGPFVMNTREELMQAFEDYQRGRFVREKAVGQG</sequence>
<keyword evidence="2" id="KW-0408">Iron</keyword>
<dbReference type="PIRSF" id="PIRSF006232">
    <property type="entry name" value="Pirin"/>
    <property type="match status" value="1"/>
</dbReference>
<proteinExistence type="inferred from homology"/>
<dbReference type="CDD" id="cd02247">
    <property type="entry name" value="cupin_pirin_C"/>
    <property type="match status" value="1"/>
</dbReference>
<dbReference type="InterPro" id="IPR011051">
    <property type="entry name" value="RmlC_Cupin_sf"/>
</dbReference>
<evidence type="ECO:0000256" key="1">
    <source>
        <dbReference type="ARBA" id="ARBA00008416"/>
    </source>
</evidence>
<feature type="binding site" evidence="2">
    <location>
        <position position="110"/>
    </location>
    <ligand>
        <name>Fe cation</name>
        <dbReference type="ChEBI" id="CHEBI:24875"/>
    </ligand>
</feature>
<evidence type="ECO:0000259" key="5">
    <source>
        <dbReference type="Pfam" id="PF05726"/>
    </source>
</evidence>
<feature type="binding site" evidence="2">
    <location>
        <position position="108"/>
    </location>
    <ligand>
        <name>Fe cation</name>
        <dbReference type="ChEBI" id="CHEBI:24875"/>
    </ligand>
</feature>
<dbReference type="SUPFAM" id="SSF51182">
    <property type="entry name" value="RmlC-like cupins"/>
    <property type="match status" value="1"/>
</dbReference>
<feature type="domain" description="Pirin N-terminal" evidence="4">
    <location>
        <begin position="26"/>
        <end position="126"/>
    </location>
</feature>
<evidence type="ECO:0000259" key="4">
    <source>
        <dbReference type="Pfam" id="PF02678"/>
    </source>
</evidence>
<dbReference type="InterPro" id="IPR014710">
    <property type="entry name" value="RmlC-like_jellyroll"/>
</dbReference>
<evidence type="ECO:0000256" key="2">
    <source>
        <dbReference type="PIRSR" id="PIRSR006232-1"/>
    </source>
</evidence>
<dbReference type="Proteomes" id="UP000252517">
    <property type="component" value="Unassembled WGS sequence"/>
</dbReference>
<name>A0A367XDF2_9PROT</name>
<dbReference type="InterPro" id="IPR012093">
    <property type="entry name" value="Pirin"/>
</dbReference>
<dbReference type="Pfam" id="PF02678">
    <property type="entry name" value="Pirin"/>
    <property type="match status" value="1"/>
</dbReference>
<dbReference type="OrthoDB" id="9780903at2"/>
<comment type="similarity">
    <text evidence="1 3">Belongs to the pirin family.</text>
</comment>
<comment type="caution">
    <text evidence="6">The sequence shown here is derived from an EMBL/GenBank/DDBJ whole genome shotgun (WGS) entry which is preliminary data.</text>
</comment>
<feature type="binding site" evidence="2">
    <location>
        <position position="66"/>
    </location>
    <ligand>
        <name>Fe cation</name>
        <dbReference type="ChEBI" id="CHEBI:24875"/>
    </ligand>
</feature>
<dbReference type="GO" id="GO:0046872">
    <property type="term" value="F:metal ion binding"/>
    <property type="evidence" value="ECO:0007669"/>
    <property type="project" value="UniProtKB-KW"/>
</dbReference>
<dbReference type="PANTHER" id="PTHR13903">
    <property type="entry name" value="PIRIN-RELATED"/>
    <property type="match status" value="1"/>
</dbReference>
<evidence type="ECO:0000256" key="3">
    <source>
        <dbReference type="RuleBase" id="RU003457"/>
    </source>
</evidence>
<comment type="cofactor">
    <cofactor evidence="2">
        <name>Fe cation</name>
        <dbReference type="ChEBI" id="CHEBI:24875"/>
    </cofactor>
    <text evidence="2">Binds 1 Fe cation per subunit.</text>
</comment>
<feature type="binding site" evidence="2">
    <location>
        <position position="64"/>
    </location>
    <ligand>
        <name>Fe cation</name>
        <dbReference type="ChEBI" id="CHEBI:24875"/>
    </ligand>
</feature>
<feature type="domain" description="Pirin C-terminal" evidence="5">
    <location>
        <begin position="182"/>
        <end position="281"/>
    </location>
</feature>
<reference evidence="6 7" key="1">
    <citation type="submission" date="2014-07" db="EMBL/GenBank/DDBJ databases">
        <title>Draft genome sequence of Thalassospira profundimaris S25-3-2.</title>
        <authorList>
            <person name="Lai Q."/>
            <person name="Shao Z."/>
        </authorList>
    </citation>
    <scope>NUCLEOTIDE SEQUENCE [LARGE SCALE GENOMIC DNA]</scope>
    <source>
        <strain evidence="6 7">S25-3-2</strain>
    </source>
</reference>
<dbReference type="CDD" id="cd02909">
    <property type="entry name" value="cupin_pirin_N"/>
    <property type="match status" value="1"/>
</dbReference>
<dbReference type="Pfam" id="PF05726">
    <property type="entry name" value="Pirin_C"/>
    <property type="match status" value="1"/>
</dbReference>
<keyword evidence="2" id="KW-0479">Metal-binding</keyword>
<dbReference type="InterPro" id="IPR003829">
    <property type="entry name" value="Pirin_N_dom"/>
</dbReference>
<dbReference type="Gene3D" id="2.60.120.10">
    <property type="entry name" value="Jelly Rolls"/>
    <property type="match status" value="2"/>
</dbReference>
<dbReference type="RefSeq" id="WP_114087905.1">
    <property type="nucleotide sequence ID" value="NZ_JPWH01000005.1"/>
</dbReference>